<organism evidence="5 6">
    <name type="scientific">Pseudomonas azerbaijanoccidentalis</name>
    <dbReference type="NCBI Taxonomy" id="2842347"/>
    <lineage>
        <taxon>Bacteria</taxon>
        <taxon>Pseudomonadati</taxon>
        <taxon>Pseudomonadota</taxon>
        <taxon>Gammaproteobacteria</taxon>
        <taxon>Pseudomonadales</taxon>
        <taxon>Pseudomonadaceae</taxon>
        <taxon>Pseudomonas</taxon>
    </lineage>
</organism>
<protein>
    <submittedName>
        <fullName evidence="5">Lecithin retinol acyltransferase family protein</fullName>
    </submittedName>
</protein>
<feature type="domain" description="LRAT" evidence="4">
    <location>
        <begin position="32"/>
        <end position="131"/>
    </location>
</feature>
<evidence type="ECO:0000256" key="2">
    <source>
        <dbReference type="ARBA" id="ARBA00022801"/>
    </source>
</evidence>
<accession>A0ABS6QWW6</accession>
<name>A0ABS6QWW6_9PSED</name>
<proteinExistence type="predicted"/>
<evidence type="ECO:0000313" key="5">
    <source>
        <dbReference type="EMBL" id="MBV4523410.1"/>
    </source>
</evidence>
<evidence type="ECO:0000256" key="3">
    <source>
        <dbReference type="ARBA" id="ARBA00023098"/>
    </source>
</evidence>
<sequence length="155" mass="17364">MFIVKSSIAEVIEKYSGIRVGQTLTDSPVGSHLISPRRFYVHHGIHLGGGRIAHYAGYSGSIKPGPIEVTDLDGFANGRPVWVLQEQCEYSSDEVVSRAYSRVGERDYRIFSNNCEHFCSWCTRGRSYSAQVEALLRSPRRFFSMISALQLCLVA</sequence>
<comment type="caution">
    <text evidence="5">The sequence shown here is derived from an EMBL/GenBank/DDBJ whole genome shotgun (WGS) entry which is preliminary data.</text>
</comment>
<keyword evidence="6" id="KW-1185">Reference proteome</keyword>
<reference evidence="5" key="1">
    <citation type="submission" date="2021-06" db="EMBL/GenBank/DDBJ databases">
        <title>Updating the genus Pseudomonas: Description of 43 new species and partition of the Pseudomonas putida group.</title>
        <authorList>
            <person name="Girard L."/>
            <person name="Lood C."/>
            <person name="Vandamme P."/>
            <person name="Rokni-Zadeh H."/>
            <person name="Van Noort V."/>
            <person name="Hofte M."/>
            <person name="Lavigne R."/>
            <person name="De Mot R."/>
        </authorList>
    </citation>
    <scope>NUCLEOTIDE SEQUENCE</scope>
    <source>
        <strain evidence="5">SWRI74</strain>
    </source>
</reference>
<dbReference type="PANTHER" id="PTHR13943">
    <property type="entry name" value="HRAS-LIKE SUPPRESSOR - RELATED"/>
    <property type="match status" value="1"/>
</dbReference>
<keyword evidence="2" id="KW-0378">Hydrolase</keyword>
<evidence type="ECO:0000259" key="4">
    <source>
        <dbReference type="PROSITE" id="PS51934"/>
    </source>
</evidence>
<gene>
    <name evidence="5" type="ORF">KVG88_25410</name>
</gene>
<dbReference type="PROSITE" id="PS51934">
    <property type="entry name" value="LRAT"/>
    <property type="match status" value="1"/>
</dbReference>
<keyword evidence="5" id="KW-0012">Acyltransferase</keyword>
<dbReference type="EMBL" id="JAHSTU010000009">
    <property type="protein sequence ID" value="MBV4523410.1"/>
    <property type="molecule type" value="Genomic_DNA"/>
</dbReference>
<evidence type="ECO:0000313" key="6">
    <source>
        <dbReference type="Proteomes" id="UP001049200"/>
    </source>
</evidence>
<dbReference type="InterPro" id="IPR051496">
    <property type="entry name" value="H-rev107_PLA/AT"/>
</dbReference>
<dbReference type="Proteomes" id="UP001049200">
    <property type="component" value="Unassembled WGS sequence"/>
</dbReference>
<evidence type="ECO:0000256" key="1">
    <source>
        <dbReference type="ARBA" id="ARBA00022679"/>
    </source>
</evidence>
<dbReference type="Pfam" id="PF04970">
    <property type="entry name" value="LRAT"/>
    <property type="match status" value="1"/>
</dbReference>
<keyword evidence="1" id="KW-0808">Transferase</keyword>
<dbReference type="PANTHER" id="PTHR13943:SF77">
    <property type="entry name" value="LRAT DOMAIN-CONTAINING PROTEIN"/>
    <property type="match status" value="1"/>
</dbReference>
<keyword evidence="3" id="KW-0443">Lipid metabolism</keyword>
<dbReference type="InterPro" id="IPR007053">
    <property type="entry name" value="LRAT_dom"/>
</dbReference>
<dbReference type="GO" id="GO:0016746">
    <property type="term" value="F:acyltransferase activity"/>
    <property type="evidence" value="ECO:0007669"/>
    <property type="project" value="UniProtKB-KW"/>
</dbReference>